<organism evidence="2 3">
    <name type="scientific">Porphyromonas endodontalis (strain ATCC 35406 / DSM 24491 / JCM 8526 / CCUG 16442 / BCRC 14492 / NCTC 13058 / HG 370)</name>
    <name type="common">Bacteroides endodontalis</name>
    <dbReference type="NCBI Taxonomy" id="553175"/>
    <lineage>
        <taxon>Bacteria</taxon>
        <taxon>Pseudomonadati</taxon>
        <taxon>Bacteroidota</taxon>
        <taxon>Bacteroidia</taxon>
        <taxon>Bacteroidales</taxon>
        <taxon>Porphyromonadaceae</taxon>
        <taxon>Porphyromonas</taxon>
    </lineage>
</organism>
<dbReference type="PANTHER" id="PTHR22916">
    <property type="entry name" value="GLYCOSYLTRANSFERASE"/>
    <property type="match status" value="1"/>
</dbReference>
<dbReference type="Proteomes" id="UP000004295">
    <property type="component" value="Unassembled WGS sequence"/>
</dbReference>
<dbReference type="EMBL" id="ACNN01000035">
    <property type="protein sequence ID" value="EEN82047.1"/>
    <property type="molecule type" value="Genomic_DNA"/>
</dbReference>
<dbReference type="Pfam" id="PF00535">
    <property type="entry name" value="Glycos_transf_2"/>
    <property type="match status" value="1"/>
</dbReference>
<protein>
    <submittedName>
        <fullName evidence="2">Glycosyltransferase, group 2 family protein</fullName>
        <ecNumber evidence="2">2.4.-.-</ecNumber>
    </submittedName>
</protein>
<proteinExistence type="predicted"/>
<dbReference type="SUPFAM" id="SSF53448">
    <property type="entry name" value="Nucleotide-diphospho-sugar transferases"/>
    <property type="match status" value="1"/>
</dbReference>
<comment type="caution">
    <text evidence="2">The sequence shown here is derived from an EMBL/GenBank/DDBJ whole genome shotgun (WGS) entry which is preliminary data.</text>
</comment>
<evidence type="ECO:0000313" key="2">
    <source>
        <dbReference type="EMBL" id="EEN82047.1"/>
    </source>
</evidence>
<dbReference type="InterPro" id="IPR029044">
    <property type="entry name" value="Nucleotide-diphossugar_trans"/>
</dbReference>
<dbReference type="GeneID" id="93366251"/>
<dbReference type="GO" id="GO:0016758">
    <property type="term" value="F:hexosyltransferase activity"/>
    <property type="evidence" value="ECO:0007669"/>
    <property type="project" value="UniProtKB-ARBA"/>
</dbReference>
<keyword evidence="2" id="KW-0808">Transferase</keyword>
<dbReference type="AlphaFoldDB" id="C3JCV5"/>
<feature type="domain" description="Glycosyltransferase 2-like" evidence="1">
    <location>
        <begin position="5"/>
        <end position="161"/>
    </location>
</feature>
<dbReference type="RefSeq" id="WP_004335160.1">
    <property type="nucleotide sequence ID" value="NZ_ACNN01000035.1"/>
</dbReference>
<evidence type="ECO:0000313" key="3">
    <source>
        <dbReference type="Proteomes" id="UP000004295"/>
    </source>
</evidence>
<evidence type="ECO:0000259" key="1">
    <source>
        <dbReference type="Pfam" id="PF00535"/>
    </source>
</evidence>
<dbReference type="PANTHER" id="PTHR22916:SF3">
    <property type="entry name" value="UDP-GLCNAC:BETAGAL BETA-1,3-N-ACETYLGLUCOSAMINYLTRANSFERASE-LIKE PROTEIN 1"/>
    <property type="match status" value="1"/>
</dbReference>
<dbReference type="STRING" id="553175.POREN0001_1976"/>
<sequence length="240" mass="27727">MIKISLITICYNAESTLLPTLESVARQTYPHIEYIVVDGASRDNSLDLVRSICPEALITSEPDRGLYDAMNKGICRATGDYIWFLNAGDSLRRETTVQEVVEAIEQGSAPDIVYGDTMIVDEERKELGLRRLRPPHNLRKKDFLRGMLVCHQAFVVARRIALPYDLTYTLSSDYDWCLRMLERSHENRQVQTILVDYLAGGLSNQKHWRSLRERFAIMRRHFGLLPTLLAHISFLFIRKR</sequence>
<dbReference type="InterPro" id="IPR001173">
    <property type="entry name" value="Glyco_trans_2-like"/>
</dbReference>
<keyword evidence="3" id="KW-1185">Reference proteome</keyword>
<dbReference type="EC" id="2.4.-.-" evidence="2"/>
<accession>C3JCV5</accession>
<dbReference type="Gene3D" id="3.90.550.10">
    <property type="entry name" value="Spore Coat Polysaccharide Biosynthesis Protein SpsA, Chain A"/>
    <property type="match status" value="1"/>
</dbReference>
<dbReference type="CDD" id="cd06433">
    <property type="entry name" value="GT_2_WfgS_like"/>
    <property type="match status" value="1"/>
</dbReference>
<reference evidence="2 3" key="1">
    <citation type="submission" date="2009-04" db="EMBL/GenBank/DDBJ databases">
        <authorList>
            <person name="Sebastian Y."/>
            <person name="Madupu R."/>
            <person name="Durkin A.S."/>
            <person name="Torralba M."/>
            <person name="Methe B."/>
            <person name="Sutton G.G."/>
            <person name="Strausberg R.L."/>
            <person name="Nelson K.E."/>
        </authorList>
    </citation>
    <scope>NUCLEOTIDE SEQUENCE [LARGE SCALE GENOMIC DNA]</scope>
    <source>
        <strain evidence="3">ATCC 35406 / BCRC 14492 / JCM 8526 / NCTC 13058 / HG 370</strain>
    </source>
</reference>
<dbReference type="eggNOG" id="COG1216">
    <property type="taxonomic scope" value="Bacteria"/>
</dbReference>
<gene>
    <name evidence="2" type="ORF">POREN0001_1976</name>
</gene>
<name>C3JCV5_POREA</name>
<keyword evidence="2" id="KW-0328">Glycosyltransferase</keyword>